<reference evidence="1 2" key="1">
    <citation type="journal article" date="2019" name="Sci. Rep.">
        <title>Extended insight into the Mycobacterium chelonae-abscessus complex through whole genome sequencing of Mycobacterium salmoniphilum outbreak and Mycobacterium salmoniphilum-like strains.</title>
        <authorList>
            <person name="Behra P.R.K."/>
            <person name="Das S."/>
            <person name="Pettersson B.M.F."/>
            <person name="Shirreff L."/>
            <person name="DuCote T."/>
            <person name="Jacobsson K.G."/>
            <person name="Ennis D.G."/>
            <person name="Kirsebom L.A."/>
        </authorList>
    </citation>
    <scope>NUCLEOTIDE SEQUENCE [LARGE SCALE GENOMIC DNA]</scope>
    <source>
        <strain evidence="1 2">DE 4585</strain>
    </source>
</reference>
<evidence type="ECO:0000313" key="2">
    <source>
        <dbReference type="Proteomes" id="UP000295117"/>
    </source>
</evidence>
<dbReference type="InterPro" id="IPR021373">
    <property type="entry name" value="DUF2993"/>
</dbReference>
<dbReference type="EMBL" id="PECH01000006">
    <property type="protein sequence ID" value="TDZ83242.1"/>
    <property type="molecule type" value="Genomic_DNA"/>
</dbReference>
<dbReference type="Proteomes" id="UP000295117">
    <property type="component" value="Unassembled WGS sequence"/>
</dbReference>
<evidence type="ECO:0008006" key="3">
    <source>
        <dbReference type="Google" id="ProtNLM"/>
    </source>
</evidence>
<name>A0A4R8S1Z7_9MYCO</name>
<dbReference type="AlphaFoldDB" id="A0A4R8S1Z7"/>
<sequence>MLIVAIPSGAEWFVRYSATSQILDKVECVTGDTADISFGSKSMLWQYMTGTIDRISIRTTGNRVRAARQLNIEATLTGISTEAPPTARGIEATLTWPTAGITSTIEENLGSLGSRISVTTDSTAGQFTVKIGTPLGDIPIKATPKIANGKVGVEITNIPASIPIPGLSASTIQAALDKVADRLTGEYPLGLKADSVQILADGARAHLSSSGTVAIAGADSTCYQNS</sequence>
<dbReference type="Pfam" id="PF11209">
    <property type="entry name" value="LmeA"/>
    <property type="match status" value="1"/>
</dbReference>
<gene>
    <name evidence="1" type="ORF">DE4585_02037</name>
</gene>
<organism evidence="1 2">
    <name type="scientific">Mycobacteroides salmoniphilum</name>
    <dbReference type="NCBI Taxonomy" id="404941"/>
    <lineage>
        <taxon>Bacteria</taxon>
        <taxon>Bacillati</taxon>
        <taxon>Actinomycetota</taxon>
        <taxon>Actinomycetes</taxon>
        <taxon>Mycobacteriales</taxon>
        <taxon>Mycobacteriaceae</taxon>
        <taxon>Mycobacteroides</taxon>
    </lineage>
</organism>
<comment type="caution">
    <text evidence="1">The sequence shown here is derived from an EMBL/GenBank/DDBJ whole genome shotgun (WGS) entry which is preliminary data.</text>
</comment>
<accession>A0A4R8S1Z7</accession>
<proteinExistence type="predicted"/>
<evidence type="ECO:0000313" key="1">
    <source>
        <dbReference type="EMBL" id="TDZ83242.1"/>
    </source>
</evidence>
<protein>
    <recommendedName>
        <fullName evidence="3">DUF2993 domain-containing protein</fullName>
    </recommendedName>
</protein>